<protein>
    <submittedName>
        <fullName evidence="2">Uncharacterized protein</fullName>
    </submittedName>
</protein>
<keyword evidence="1" id="KW-0812">Transmembrane</keyword>
<evidence type="ECO:0000313" key="2">
    <source>
        <dbReference type="EMBL" id="JAH87569.1"/>
    </source>
</evidence>
<proteinExistence type="predicted"/>
<keyword evidence="1" id="KW-1133">Transmembrane helix</keyword>
<sequence>MYVIVYLKILLFNLGMMFGGNSSSFFFWMR</sequence>
<evidence type="ECO:0000256" key="1">
    <source>
        <dbReference type="SAM" id="Phobius"/>
    </source>
</evidence>
<reference evidence="2" key="2">
    <citation type="journal article" date="2015" name="Fish Shellfish Immunol.">
        <title>Early steps in the European eel (Anguilla anguilla)-Vibrio vulnificus interaction in the gills: Role of the RtxA13 toxin.</title>
        <authorList>
            <person name="Callol A."/>
            <person name="Pajuelo D."/>
            <person name="Ebbesson L."/>
            <person name="Teles M."/>
            <person name="MacKenzie S."/>
            <person name="Amaro C."/>
        </authorList>
    </citation>
    <scope>NUCLEOTIDE SEQUENCE</scope>
</reference>
<reference evidence="2" key="1">
    <citation type="submission" date="2014-11" db="EMBL/GenBank/DDBJ databases">
        <authorList>
            <person name="Amaro Gonzalez C."/>
        </authorList>
    </citation>
    <scope>NUCLEOTIDE SEQUENCE</scope>
</reference>
<name>A0A0E9WAZ3_ANGAN</name>
<dbReference type="AlphaFoldDB" id="A0A0E9WAZ3"/>
<keyword evidence="1" id="KW-0472">Membrane</keyword>
<dbReference type="EMBL" id="GBXM01021008">
    <property type="protein sequence ID" value="JAH87569.1"/>
    <property type="molecule type" value="Transcribed_RNA"/>
</dbReference>
<feature type="transmembrane region" description="Helical" evidence="1">
    <location>
        <begin position="6"/>
        <end position="28"/>
    </location>
</feature>
<accession>A0A0E9WAZ3</accession>
<organism evidence="2">
    <name type="scientific">Anguilla anguilla</name>
    <name type="common">European freshwater eel</name>
    <name type="synonym">Muraena anguilla</name>
    <dbReference type="NCBI Taxonomy" id="7936"/>
    <lineage>
        <taxon>Eukaryota</taxon>
        <taxon>Metazoa</taxon>
        <taxon>Chordata</taxon>
        <taxon>Craniata</taxon>
        <taxon>Vertebrata</taxon>
        <taxon>Euteleostomi</taxon>
        <taxon>Actinopterygii</taxon>
        <taxon>Neopterygii</taxon>
        <taxon>Teleostei</taxon>
        <taxon>Anguilliformes</taxon>
        <taxon>Anguillidae</taxon>
        <taxon>Anguilla</taxon>
    </lineage>
</organism>